<dbReference type="GO" id="GO:0031509">
    <property type="term" value="P:subtelomeric heterochromatin formation"/>
    <property type="evidence" value="ECO:0007669"/>
    <property type="project" value="EnsemblFungi"/>
</dbReference>
<evidence type="ECO:0000256" key="4">
    <source>
        <dbReference type="ARBA" id="ARBA00022801"/>
    </source>
</evidence>
<dbReference type="GO" id="GO:0000781">
    <property type="term" value="C:chromosome, telomeric region"/>
    <property type="evidence" value="ECO:0007669"/>
    <property type="project" value="GOC"/>
</dbReference>
<accession>A0A1X2HHK6</accession>
<dbReference type="Gene3D" id="3.40.50.850">
    <property type="entry name" value="Isochorismatase-like"/>
    <property type="match status" value="1"/>
</dbReference>
<organism evidence="9 10">
    <name type="scientific">Syncephalastrum racemosum</name>
    <name type="common">Filamentous fungus</name>
    <dbReference type="NCBI Taxonomy" id="13706"/>
    <lineage>
        <taxon>Eukaryota</taxon>
        <taxon>Fungi</taxon>
        <taxon>Fungi incertae sedis</taxon>
        <taxon>Mucoromycota</taxon>
        <taxon>Mucoromycotina</taxon>
        <taxon>Mucoromycetes</taxon>
        <taxon>Mucorales</taxon>
        <taxon>Syncephalastraceae</taxon>
        <taxon>Syncephalastrum</taxon>
    </lineage>
</organism>
<dbReference type="OrthoDB" id="1739143at2759"/>
<evidence type="ECO:0000256" key="7">
    <source>
        <dbReference type="ARBA" id="ARBA00043224"/>
    </source>
</evidence>
<dbReference type="InParanoid" id="A0A1X2HHK6"/>
<dbReference type="Proteomes" id="UP000242180">
    <property type="component" value="Unassembled WGS sequence"/>
</dbReference>
<proteinExistence type="inferred from homology"/>
<dbReference type="GO" id="GO:1904524">
    <property type="term" value="P:negative regulation of DNA amplification"/>
    <property type="evidence" value="ECO:0007669"/>
    <property type="project" value="EnsemblFungi"/>
</dbReference>
<dbReference type="GO" id="GO:0000183">
    <property type="term" value="P:rDNA heterochromatin formation"/>
    <property type="evidence" value="ECO:0007669"/>
    <property type="project" value="EnsemblFungi"/>
</dbReference>
<evidence type="ECO:0000259" key="8">
    <source>
        <dbReference type="Pfam" id="PF00857"/>
    </source>
</evidence>
<evidence type="ECO:0000313" key="9">
    <source>
        <dbReference type="EMBL" id="ORY98593.1"/>
    </source>
</evidence>
<dbReference type="GO" id="GO:0019358">
    <property type="term" value="P:nicotinate nucleotide salvage"/>
    <property type="evidence" value="ECO:0007669"/>
    <property type="project" value="EnsemblFungi"/>
</dbReference>
<dbReference type="CDD" id="cd01011">
    <property type="entry name" value="nicotinamidase"/>
    <property type="match status" value="1"/>
</dbReference>
<dbReference type="EC" id="3.5.1.19" evidence="6"/>
<dbReference type="Pfam" id="PF00857">
    <property type="entry name" value="Isochorismatase"/>
    <property type="match status" value="1"/>
</dbReference>
<keyword evidence="3" id="KW-0479">Metal-binding</keyword>
<name>A0A1X2HHK6_SYNRA</name>
<dbReference type="FunCoup" id="A0A1X2HHK6">
    <property type="interactions" value="55"/>
</dbReference>
<dbReference type="GO" id="GO:0008936">
    <property type="term" value="F:nicotinamidase activity"/>
    <property type="evidence" value="ECO:0007669"/>
    <property type="project" value="UniProtKB-EC"/>
</dbReference>
<dbReference type="GO" id="GO:0046872">
    <property type="term" value="F:metal ion binding"/>
    <property type="evidence" value="ECO:0007669"/>
    <property type="project" value="UniProtKB-KW"/>
</dbReference>
<dbReference type="OMA" id="HPPNHTS"/>
<reference evidence="9 10" key="1">
    <citation type="submission" date="2016-07" db="EMBL/GenBank/DDBJ databases">
        <title>Pervasive Adenine N6-methylation of Active Genes in Fungi.</title>
        <authorList>
            <consortium name="DOE Joint Genome Institute"/>
            <person name="Mondo S.J."/>
            <person name="Dannebaum R.O."/>
            <person name="Kuo R.C."/>
            <person name="Labutti K."/>
            <person name="Haridas S."/>
            <person name="Kuo A."/>
            <person name="Salamov A."/>
            <person name="Ahrendt S.R."/>
            <person name="Lipzen A."/>
            <person name="Sullivan W."/>
            <person name="Andreopoulos W.B."/>
            <person name="Clum A."/>
            <person name="Lindquist E."/>
            <person name="Daum C."/>
            <person name="Ramamoorthy G.K."/>
            <person name="Gryganskyi A."/>
            <person name="Culley D."/>
            <person name="Magnuson J.K."/>
            <person name="James T.Y."/>
            <person name="O'Malley M.A."/>
            <person name="Stajich J.E."/>
            <person name="Spatafora J.W."/>
            <person name="Visel A."/>
            <person name="Grigoriev I.V."/>
        </authorList>
    </citation>
    <scope>NUCLEOTIDE SEQUENCE [LARGE SCALE GENOMIC DNA]</scope>
    <source>
        <strain evidence="9 10">NRRL 2496</strain>
    </source>
</reference>
<keyword evidence="2" id="KW-0662">Pyridine nucleotide biosynthesis</keyword>
<evidence type="ECO:0000256" key="2">
    <source>
        <dbReference type="ARBA" id="ARBA00022642"/>
    </source>
</evidence>
<dbReference type="STRING" id="13706.A0A1X2HHK6"/>
<dbReference type="GO" id="GO:0005777">
    <property type="term" value="C:peroxisome"/>
    <property type="evidence" value="ECO:0007669"/>
    <property type="project" value="EnsemblFungi"/>
</dbReference>
<dbReference type="NCBIfam" id="NF008623">
    <property type="entry name" value="PRK11609.1"/>
    <property type="match status" value="1"/>
</dbReference>
<keyword evidence="10" id="KW-1185">Reference proteome</keyword>
<dbReference type="GO" id="GO:0005634">
    <property type="term" value="C:nucleus"/>
    <property type="evidence" value="ECO:0007669"/>
    <property type="project" value="EnsemblFungi"/>
</dbReference>
<evidence type="ECO:0000256" key="5">
    <source>
        <dbReference type="ARBA" id="ARBA00037900"/>
    </source>
</evidence>
<protein>
    <recommendedName>
        <fullName evidence="6">nicotinamidase</fullName>
        <ecNumber evidence="6">3.5.1.19</ecNumber>
    </recommendedName>
    <alternativeName>
        <fullName evidence="7">Nicotinamide deamidase</fullName>
    </alternativeName>
</protein>
<evidence type="ECO:0000256" key="6">
    <source>
        <dbReference type="ARBA" id="ARBA00039017"/>
    </source>
</evidence>
<dbReference type="PANTHER" id="PTHR11080:SF2">
    <property type="entry name" value="LD05707P"/>
    <property type="match status" value="1"/>
</dbReference>
<dbReference type="SUPFAM" id="SSF52499">
    <property type="entry name" value="Isochorismatase-like hydrolases"/>
    <property type="match status" value="1"/>
</dbReference>
<dbReference type="InterPro" id="IPR036380">
    <property type="entry name" value="Isochorismatase-like_sf"/>
</dbReference>
<dbReference type="AlphaFoldDB" id="A0A1X2HHK6"/>
<dbReference type="InterPro" id="IPR000868">
    <property type="entry name" value="Isochorismatase-like_dom"/>
</dbReference>
<keyword evidence="4" id="KW-0378">Hydrolase</keyword>
<evidence type="ECO:0000313" key="10">
    <source>
        <dbReference type="Proteomes" id="UP000242180"/>
    </source>
</evidence>
<comment type="caution">
    <text evidence="9">The sequence shown here is derived from an EMBL/GenBank/DDBJ whole genome shotgun (WGS) entry which is preliminary data.</text>
</comment>
<dbReference type="InterPro" id="IPR052347">
    <property type="entry name" value="Isochorismatase_Nicotinamidase"/>
</dbReference>
<dbReference type="EMBL" id="MCGN01000003">
    <property type="protein sequence ID" value="ORY98593.1"/>
    <property type="molecule type" value="Genomic_DNA"/>
</dbReference>
<sequence length="216" mass="24035">MPSKSALVLVDIQNDFLEAGSLAVPDASFILPAVQDLIRLFKRRDALVIATQDWHPEDHISFASNHGAKPFAQILIQDGGREVKQILWPDHCVQDTHGAELAKEIPLSDITHIIKKGKNQRVDSYSAFADNNYDEITPLAKILYQNRIETVVVVGLAADYCVKMTCLDSIKFGFETVLVREGTRAVYPQHVDTTIDELAAKGVHIIGLKDISQYLQ</sequence>
<gene>
    <name evidence="9" type="ORF">BCR43DRAFT_487798</name>
</gene>
<dbReference type="PANTHER" id="PTHR11080">
    <property type="entry name" value="PYRAZINAMIDASE/NICOTINAMIDASE"/>
    <property type="match status" value="1"/>
</dbReference>
<evidence type="ECO:0000256" key="1">
    <source>
        <dbReference type="ARBA" id="ARBA00006336"/>
    </source>
</evidence>
<feature type="domain" description="Isochorismatase-like" evidence="8">
    <location>
        <begin position="5"/>
        <end position="208"/>
    </location>
</feature>
<comment type="pathway">
    <text evidence="5">Cofactor biosynthesis; nicotinate biosynthesis; nicotinate from nicotinamide: step 1/1.</text>
</comment>
<comment type="similarity">
    <text evidence="1">Belongs to the isochorismatase family.</text>
</comment>
<evidence type="ECO:0000256" key="3">
    <source>
        <dbReference type="ARBA" id="ARBA00022723"/>
    </source>
</evidence>